<evidence type="ECO:0000256" key="6">
    <source>
        <dbReference type="ARBA" id="ARBA00022833"/>
    </source>
</evidence>
<keyword evidence="5" id="KW-0863">Zinc-finger</keyword>
<evidence type="ECO:0000256" key="3">
    <source>
        <dbReference type="ARBA" id="ARBA00022723"/>
    </source>
</evidence>
<evidence type="ECO:0000256" key="12">
    <source>
        <dbReference type="ARBA" id="ARBA00023163"/>
    </source>
</evidence>
<evidence type="ECO:0000313" key="19">
    <source>
        <dbReference type="EMBL" id="AWP21678.1"/>
    </source>
</evidence>
<feature type="region of interest" description="Disordered" evidence="17">
    <location>
        <begin position="1173"/>
        <end position="1207"/>
    </location>
</feature>
<dbReference type="SMART" id="SM00355">
    <property type="entry name" value="ZnF_C2H2"/>
    <property type="match status" value="8"/>
</dbReference>
<dbReference type="PROSITE" id="PS00878">
    <property type="entry name" value="ODR_DC_2_1"/>
    <property type="match status" value="1"/>
</dbReference>
<evidence type="ECO:0000256" key="16">
    <source>
        <dbReference type="SAM" id="Coils"/>
    </source>
</evidence>
<keyword evidence="13" id="KW-0456">Lyase</keyword>
<sequence>MKGLTDKPSYIELLEGGVTLEDVIDGHICEQTLAEKSAFVVGDLGALMQQHACWQSIVPELQPYYPVKCNNSPAVIQVLASLGLGFVCTNKAEMNLGLEHGVPPENIILSGVCKQLAHIKYAAKNNIQYLVCENEAELSKISRLHPNAKLLLQLTTEAHAAETSMAFGSSLKSCRHLLEAAKEQAVQVVGVTFHIPSSCQDLQQAYTHALSDARCVFDMGVDLGFNMNILDIGGGFTGSEFQLKQVESAVRPLLDAYFPPLSGVHVLAQPGCFYVASAFSLAVNVIGKKVVTHHWDSLAPAEDNENTEFLYYMNEGVYGPFSRKLLGNSIAAPSVHKHVLCAEESVYPSSLRGPSLDELDQVMDRCLLPELSVGDWLLFSNMGACSLEESLSSSSQLPIYYTVSTSDWYGMQEAGVALDSAMKNFSMVQYSVPSFHVGRGVRVACCLVIMYQVPVGNIEKIRKARKAVKNVLSEIGLEDCQNLLKDLNEKAEKHTDEDEVFQETEWVDITEGYNTRRQKKWPYRSRSLCCNLCKYSSHNIYNFRSHVSRCHGYVQSFCALAPCSQCVFIGHPKVVKRHMLFFHANLTTVPQVQLPREVSLPTHRGNERYQCRRCGFPNSSIFAMKKHIILKHLDNLAEQYIGYRINLQANTSIKVYCCKVCKVNTGNLDQMLHHMLVEPSHYSVSTQVQGLIHENKNYTIKPTSNGNGVFVTFPSIAPKPHQPQIFNSKSLVIPSNGQPGGTVVTLQQLQGAANSATFICAPGTNQAFLPPQASALVQLASAEAKGLLQPGATIALRSTLSQSMLQLPTMSNVSLKQAPVALTPASAQPQQTPQAQQILIPSGVQANTAAGTGAVPKPAVATQNASTNQSSLQGTMLTSQSLLSHLIPTGNRMNGMPTYTFAPLQVAMPVSQSTPLKAVEQTSNSVPQTKKWVTCPLCNELFPSSVFDMHTEVAHQTKSSSSKTESVAARAAFLKKMPDKTVKCLTCKILLSEKSVFQHLLHGLNCLYCSALFFSIKQLAEHVKQHNPTSKAYCDFLRQKYRVYSKGVGGILFPYFDVHTTAPKEVLGDREVNLALVTSSLDLIFFKLQPSSQPDICAAPVRINSSYCPFCDEKFQDESKHLQHLRQKHFVAPTIHAILKTEAFKCIYCNGVYTGKVTQHAVMLHIQRCRCSPKPSQPPKPAAPAPAPAPPAPPPPQQLQQPPKPAPQIIQQSGLYFLQMPQGLTMKQVTMKQVTPARLIRPAPSAQPETEAELQSKKRLEAALRQVMEDNKREREQKASVRKKREQEKVLPPPEPVVQIDPTVKLVLEPTPVERRCNDERRDFISKYFNRNPYANRAESDELCRRLSLTKTELAAHFSKKRSKCMKSLKRNTAAILLGFNITEMRKLTHNLTIPEQRPAELTEQPQPQVDKTHQLANSEEGPEPMDESGQVVDEVEQMELEH</sequence>
<dbReference type="InterPro" id="IPR009006">
    <property type="entry name" value="Ala_racemase/Decarboxylase_C"/>
</dbReference>
<feature type="compositionally biased region" description="Polar residues" evidence="17">
    <location>
        <begin position="1404"/>
        <end position="1418"/>
    </location>
</feature>
<dbReference type="PRINTS" id="PR01182">
    <property type="entry name" value="ORNDCRBXLASE"/>
</dbReference>
<feature type="compositionally biased region" description="Basic and acidic residues" evidence="17">
    <location>
        <begin position="1269"/>
        <end position="1289"/>
    </location>
</feature>
<dbReference type="PANTHER" id="PTHR15740">
    <property type="entry name" value="NEUROPROTECTIVE PEPTIDE-CONTAINING PROTEIN"/>
    <property type="match status" value="1"/>
</dbReference>
<feature type="coiled-coil region" evidence="16">
    <location>
        <begin position="477"/>
        <end position="504"/>
    </location>
</feature>
<dbReference type="STRING" id="52904.ENSSMAP00000014297"/>
<keyword evidence="10 19" id="KW-0238">DNA-binding</keyword>
<dbReference type="SUPFAM" id="SSF50621">
    <property type="entry name" value="Alanine racemase C-terminal domain-like"/>
    <property type="match status" value="1"/>
</dbReference>
<dbReference type="InterPro" id="IPR022653">
    <property type="entry name" value="De-COase2_pyr-phos_BS"/>
</dbReference>
<keyword evidence="6" id="KW-0862">Zinc</keyword>
<dbReference type="InterPro" id="IPR045762">
    <property type="entry name" value="ADNP_Znf"/>
</dbReference>
<keyword evidence="9" id="KW-0620">Polyamine biosynthesis</keyword>
<feature type="compositionally biased region" description="Pro residues" evidence="17">
    <location>
        <begin position="1175"/>
        <end position="1206"/>
    </location>
</feature>
<evidence type="ECO:0000256" key="11">
    <source>
        <dbReference type="ARBA" id="ARBA00023155"/>
    </source>
</evidence>
<keyword evidence="3" id="KW-0479">Metal-binding</keyword>
<keyword evidence="14" id="KW-0539">Nucleus</keyword>
<comment type="similarity">
    <text evidence="2">Belongs to the Orn/Lys/Arg decarboxylase class-II family.</text>
</comment>
<name>A0A2U9CYE1_SCOMX</name>
<dbReference type="Gene3D" id="1.10.10.60">
    <property type="entry name" value="Homeodomain-like"/>
    <property type="match status" value="1"/>
</dbReference>
<reference evidence="19 20" key="1">
    <citation type="submission" date="2017-12" db="EMBL/GenBank/DDBJ databases">
        <title>Integrating genomic resources of turbot (Scophthalmus maximus) in depth evaluation of genetic and physical mapping variation across individuals.</title>
        <authorList>
            <person name="Martinez P."/>
        </authorList>
    </citation>
    <scope>NUCLEOTIDE SEQUENCE [LARGE SCALE GENOMIC DNA]</scope>
</reference>
<keyword evidence="20" id="KW-1185">Reference proteome</keyword>
<accession>A0A2U9CYE1</accession>
<dbReference type="GO" id="GO:0003677">
    <property type="term" value="F:DNA binding"/>
    <property type="evidence" value="ECO:0007669"/>
    <property type="project" value="UniProtKB-KW"/>
</dbReference>
<evidence type="ECO:0000256" key="2">
    <source>
        <dbReference type="ARBA" id="ARBA00008872"/>
    </source>
</evidence>
<evidence type="ECO:0000259" key="18">
    <source>
        <dbReference type="PROSITE" id="PS00028"/>
    </source>
</evidence>
<dbReference type="InterPro" id="IPR001356">
    <property type="entry name" value="HD"/>
</dbReference>
<keyword evidence="4" id="KW-0677">Repeat</keyword>
<dbReference type="Gene3D" id="3.20.20.10">
    <property type="entry name" value="Alanine racemase"/>
    <property type="match status" value="1"/>
</dbReference>
<keyword evidence="16" id="KW-0175">Coiled coil</keyword>
<proteinExistence type="inferred from homology"/>
<dbReference type="Gene3D" id="2.40.37.10">
    <property type="entry name" value="Lyase, Ornithine Decarboxylase, Chain A, domain 1"/>
    <property type="match status" value="1"/>
</dbReference>
<evidence type="ECO:0000256" key="5">
    <source>
        <dbReference type="ARBA" id="ARBA00022771"/>
    </source>
</evidence>
<dbReference type="InterPro" id="IPR022657">
    <property type="entry name" value="De-COase2_CS"/>
</dbReference>
<evidence type="ECO:0000256" key="1">
    <source>
        <dbReference type="ARBA" id="ARBA00001933"/>
    </source>
</evidence>
<dbReference type="SMART" id="SM00389">
    <property type="entry name" value="HOX"/>
    <property type="match status" value="1"/>
</dbReference>
<evidence type="ECO:0000256" key="4">
    <source>
        <dbReference type="ARBA" id="ARBA00022737"/>
    </source>
</evidence>
<evidence type="ECO:0000256" key="10">
    <source>
        <dbReference type="ARBA" id="ARBA00023125"/>
    </source>
</evidence>
<dbReference type="InterPro" id="IPR000183">
    <property type="entry name" value="Orn/DAP/Arg_de-COase"/>
</dbReference>
<keyword evidence="11 19" id="KW-0371">Homeobox</keyword>
<evidence type="ECO:0000256" key="14">
    <source>
        <dbReference type="ARBA" id="ARBA00023242"/>
    </source>
</evidence>
<dbReference type="SUPFAM" id="SSF51419">
    <property type="entry name" value="PLP-binding barrel"/>
    <property type="match status" value="1"/>
</dbReference>
<feature type="domain" description="C2H2-type" evidence="18">
    <location>
        <begin position="1006"/>
        <end position="1026"/>
    </location>
</feature>
<dbReference type="SUPFAM" id="SSF46689">
    <property type="entry name" value="Homeodomain-like"/>
    <property type="match status" value="1"/>
</dbReference>
<keyword evidence="12" id="KW-0804">Transcription</keyword>
<organism evidence="19 20">
    <name type="scientific">Scophthalmus maximus</name>
    <name type="common">Turbot</name>
    <name type="synonym">Psetta maxima</name>
    <dbReference type="NCBI Taxonomy" id="52904"/>
    <lineage>
        <taxon>Eukaryota</taxon>
        <taxon>Metazoa</taxon>
        <taxon>Chordata</taxon>
        <taxon>Craniata</taxon>
        <taxon>Vertebrata</taxon>
        <taxon>Euteleostomi</taxon>
        <taxon>Actinopterygii</taxon>
        <taxon>Neopterygii</taxon>
        <taxon>Teleostei</taxon>
        <taxon>Neoteleostei</taxon>
        <taxon>Acanthomorphata</taxon>
        <taxon>Carangaria</taxon>
        <taxon>Pleuronectiformes</taxon>
        <taxon>Pleuronectoidei</taxon>
        <taxon>Scophthalmidae</taxon>
        <taxon>Scophthalmus</taxon>
    </lineage>
</organism>
<dbReference type="Pfam" id="PF19627">
    <property type="entry name" value="ADNP_N"/>
    <property type="match status" value="1"/>
</dbReference>
<gene>
    <name evidence="19" type="ORF">SMAX5B_015749</name>
</gene>
<evidence type="ECO:0000313" key="20">
    <source>
        <dbReference type="Proteomes" id="UP000246464"/>
    </source>
</evidence>
<dbReference type="PROSITE" id="PS00879">
    <property type="entry name" value="ODR_DC_2_2"/>
    <property type="match status" value="1"/>
</dbReference>
<evidence type="ECO:0000256" key="15">
    <source>
        <dbReference type="ARBA" id="ARBA00037173"/>
    </source>
</evidence>
<dbReference type="FunFam" id="3.20.20.10:FF:000005">
    <property type="entry name" value="Ornithine decarboxylase"/>
    <property type="match status" value="1"/>
</dbReference>
<protein>
    <submittedName>
        <fullName evidence="19">Putative ADNP homeobox protein 2</fullName>
    </submittedName>
</protein>
<dbReference type="InterPro" id="IPR038861">
    <property type="entry name" value="ADNP/ADNP2"/>
</dbReference>
<dbReference type="PRINTS" id="PR01179">
    <property type="entry name" value="ODADCRBXLASE"/>
</dbReference>
<dbReference type="InterPro" id="IPR029066">
    <property type="entry name" value="PLP-binding_barrel"/>
</dbReference>
<dbReference type="InterPro" id="IPR002433">
    <property type="entry name" value="Orn_de-COase"/>
</dbReference>
<evidence type="ECO:0000256" key="13">
    <source>
        <dbReference type="ARBA" id="ARBA00023239"/>
    </source>
</evidence>
<keyword evidence="8" id="KW-0805">Transcription regulation</keyword>
<feature type="region of interest" description="Disordered" evidence="17">
    <location>
        <begin position="1269"/>
        <end position="1295"/>
    </location>
</feature>
<feature type="compositionally biased region" description="Acidic residues" evidence="17">
    <location>
        <begin position="1434"/>
        <end position="1443"/>
    </location>
</feature>
<feature type="region of interest" description="Disordered" evidence="17">
    <location>
        <begin position="1396"/>
        <end position="1443"/>
    </location>
</feature>
<dbReference type="GO" id="GO:0005634">
    <property type="term" value="C:nucleus"/>
    <property type="evidence" value="ECO:0007669"/>
    <property type="project" value="TreeGrafter"/>
</dbReference>
<feature type="domain" description="C2H2-type" evidence="18">
    <location>
        <begin position="1108"/>
        <end position="1129"/>
    </location>
</feature>
<dbReference type="InterPro" id="IPR009057">
    <property type="entry name" value="Homeodomain-like_sf"/>
</dbReference>
<dbReference type="InterPro" id="IPR022644">
    <property type="entry name" value="De-COase2_N"/>
</dbReference>
<dbReference type="EMBL" id="CP026264">
    <property type="protein sequence ID" value="AWP21678.1"/>
    <property type="molecule type" value="Genomic_DNA"/>
</dbReference>
<dbReference type="Pfam" id="PF02784">
    <property type="entry name" value="Orn_Arg_deC_N"/>
    <property type="match status" value="1"/>
</dbReference>
<evidence type="ECO:0000256" key="9">
    <source>
        <dbReference type="ARBA" id="ARBA00023115"/>
    </source>
</evidence>
<dbReference type="InterPro" id="IPR013087">
    <property type="entry name" value="Znf_C2H2_type"/>
</dbReference>
<dbReference type="PANTHER" id="PTHR15740:SF2">
    <property type="entry name" value="ACTIVITY-DEPENDENT NEUROPROTECTOR HOMEOBOX PROTEIN 2"/>
    <property type="match status" value="1"/>
</dbReference>
<dbReference type="GO" id="GO:0016831">
    <property type="term" value="F:carboxy-lyase activity"/>
    <property type="evidence" value="ECO:0007669"/>
    <property type="project" value="UniProtKB-ARBA"/>
</dbReference>
<dbReference type="Proteomes" id="UP000246464">
    <property type="component" value="Chromosome 22"/>
</dbReference>
<evidence type="ECO:0000256" key="8">
    <source>
        <dbReference type="ARBA" id="ARBA00023015"/>
    </source>
</evidence>
<comment type="function">
    <text evidence="15">Catalyzes the first and rate-limiting step of polyamine biosynthesis that converts ornithine into putrescine, which is the precursor for the polyamines, spermidine and spermine. Polyamines are essential for cell proliferation and are implicated in cellular processes, ranging from DNA replication to apoptosis.</text>
</comment>
<comment type="cofactor">
    <cofactor evidence="1">
        <name>pyridoxal 5'-phosphate</name>
        <dbReference type="ChEBI" id="CHEBI:597326"/>
    </cofactor>
</comment>
<evidence type="ECO:0000256" key="7">
    <source>
        <dbReference type="ARBA" id="ARBA00022898"/>
    </source>
</evidence>
<keyword evidence="7" id="KW-0663">Pyridoxal phosphate</keyword>
<dbReference type="GO" id="GO:0006596">
    <property type="term" value="P:polyamine biosynthetic process"/>
    <property type="evidence" value="ECO:0007669"/>
    <property type="project" value="UniProtKB-KW"/>
</dbReference>
<dbReference type="GO" id="GO:0010468">
    <property type="term" value="P:regulation of gene expression"/>
    <property type="evidence" value="ECO:0007669"/>
    <property type="project" value="TreeGrafter"/>
</dbReference>
<dbReference type="PROSITE" id="PS00028">
    <property type="entry name" value="ZINC_FINGER_C2H2_1"/>
    <property type="match status" value="2"/>
</dbReference>
<dbReference type="CDD" id="cd00086">
    <property type="entry name" value="homeodomain"/>
    <property type="match status" value="1"/>
</dbReference>
<evidence type="ECO:0000256" key="17">
    <source>
        <dbReference type="SAM" id="MobiDB-lite"/>
    </source>
</evidence>
<dbReference type="GO" id="GO:0008270">
    <property type="term" value="F:zinc ion binding"/>
    <property type="evidence" value="ECO:0007669"/>
    <property type="project" value="UniProtKB-KW"/>
</dbReference>